<dbReference type="AlphaFoldDB" id="U2Q827"/>
<comment type="caution">
    <text evidence="3">The sequence shown here is derived from an EMBL/GenBank/DDBJ whole genome shotgun (WGS) entry which is preliminary data.</text>
</comment>
<feature type="domain" description="LysM" evidence="2">
    <location>
        <begin position="102"/>
        <end position="151"/>
    </location>
</feature>
<dbReference type="SUPFAM" id="SSF54106">
    <property type="entry name" value="LysM domain"/>
    <property type="match status" value="1"/>
</dbReference>
<dbReference type="Proteomes" id="UP000016637">
    <property type="component" value="Unassembled WGS sequence"/>
</dbReference>
<accession>U2Q827</accession>
<protein>
    <submittedName>
        <fullName evidence="3">LysM domain protein</fullName>
    </submittedName>
</protein>
<evidence type="ECO:0000259" key="2">
    <source>
        <dbReference type="PROSITE" id="PS51782"/>
    </source>
</evidence>
<feature type="region of interest" description="Disordered" evidence="1">
    <location>
        <begin position="34"/>
        <end position="96"/>
    </location>
</feature>
<dbReference type="PROSITE" id="PS51782">
    <property type="entry name" value="LYSM"/>
    <property type="match status" value="1"/>
</dbReference>
<dbReference type="SMART" id="SM00257">
    <property type="entry name" value="LysM"/>
    <property type="match status" value="1"/>
</dbReference>
<dbReference type="Pfam" id="PF01476">
    <property type="entry name" value="LysM"/>
    <property type="match status" value="1"/>
</dbReference>
<dbReference type="EMBL" id="AWVP01000041">
    <property type="protein sequence ID" value="ERK58935.1"/>
    <property type="molecule type" value="Genomic_DNA"/>
</dbReference>
<evidence type="ECO:0000256" key="1">
    <source>
        <dbReference type="SAM" id="MobiDB-lite"/>
    </source>
</evidence>
<dbReference type="PATRIC" id="fig|1321820.3.peg.639"/>
<evidence type="ECO:0000313" key="4">
    <source>
        <dbReference type="Proteomes" id="UP000016637"/>
    </source>
</evidence>
<reference evidence="3 4" key="1">
    <citation type="submission" date="2013-08" db="EMBL/GenBank/DDBJ databases">
        <authorList>
            <person name="Weinstock G."/>
            <person name="Sodergren E."/>
            <person name="Wylie T."/>
            <person name="Fulton L."/>
            <person name="Fulton R."/>
            <person name="Fronick C."/>
            <person name="O'Laughlin M."/>
            <person name="Godfrey J."/>
            <person name="Miner T."/>
            <person name="Herter B."/>
            <person name="Appelbaum E."/>
            <person name="Cordes M."/>
            <person name="Lek S."/>
            <person name="Wollam A."/>
            <person name="Pepin K.H."/>
            <person name="Palsikar V.B."/>
            <person name="Mitreva M."/>
            <person name="Wilson R.K."/>
        </authorList>
    </citation>
    <scope>NUCLEOTIDE SEQUENCE [LARGE SCALE GENOMIC DNA]</scope>
    <source>
        <strain evidence="3 4">ATCC 700627</strain>
    </source>
</reference>
<dbReference type="CDD" id="cd00118">
    <property type="entry name" value="LysM"/>
    <property type="match status" value="1"/>
</dbReference>
<dbReference type="InterPro" id="IPR036779">
    <property type="entry name" value="LysM_dom_sf"/>
</dbReference>
<dbReference type="HOGENOM" id="CLU_1633027_0_0_9"/>
<organism evidence="3 4">
    <name type="scientific">Gemella bergeri ATCC 700627</name>
    <dbReference type="NCBI Taxonomy" id="1321820"/>
    <lineage>
        <taxon>Bacteria</taxon>
        <taxon>Bacillati</taxon>
        <taxon>Bacillota</taxon>
        <taxon>Bacilli</taxon>
        <taxon>Bacillales</taxon>
        <taxon>Gemellaceae</taxon>
        <taxon>Gemella</taxon>
    </lineage>
</organism>
<gene>
    <name evidence="3" type="ORF">HMPREF1983_00653</name>
</gene>
<dbReference type="Gene3D" id="3.10.350.10">
    <property type="entry name" value="LysM domain"/>
    <property type="match status" value="1"/>
</dbReference>
<feature type="compositionally biased region" description="Polar residues" evidence="1">
    <location>
        <begin position="37"/>
        <end position="52"/>
    </location>
</feature>
<sequence length="154" mass="16395">MSKKSVKNMVLMVMFVILAPVILLGMTVLGNSIAGKSKQNPTVQTANTTQTAKVPEENKATDSNIPKANEEKVSNNASNNTSNNNNTNNSTTSTSKKAIAGQEYTVKTGDTLFTIAAAAYGESNTKAGVEKIKEANNMQNNNLNAGQKIQIPKF</sequence>
<proteinExistence type="predicted"/>
<evidence type="ECO:0000313" key="3">
    <source>
        <dbReference type="EMBL" id="ERK58935.1"/>
    </source>
</evidence>
<dbReference type="RefSeq" id="WP_021753294.1">
    <property type="nucleotide sequence ID" value="NZ_KI271856.1"/>
</dbReference>
<keyword evidence="4" id="KW-1185">Reference proteome</keyword>
<dbReference type="eggNOG" id="COG1388">
    <property type="taxonomic scope" value="Bacteria"/>
</dbReference>
<dbReference type="InterPro" id="IPR018392">
    <property type="entry name" value="LysM"/>
</dbReference>
<feature type="compositionally biased region" description="Low complexity" evidence="1">
    <location>
        <begin position="74"/>
        <end position="95"/>
    </location>
</feature>
<name>U2Q827_9BACL</name>